<dbReference type="Pfam" id="PF13646">
    <property type="entry name" value="HEAT_2"/>
    <property type="match status" value="1"/>
</dbReference>
<gene>
    <name evidence="1" type="ORF">KIH39_05315</name>
</gene>
<dbReference type="RefSeq" id="WP_213498224.1">
    <property type="nucleotide sequence ID" value="NZ_CP074694.1"/>
</dbReference>
<dbReference type="SUPFAM" id="SSF48371">
    <property type="entry name" value="ARM repeat"/>
    <property type="match status" value="1"/>
</dbReference>
<keyword evidence="2" id="KW-1185">Reference proteome</keyword>
<accession>A0A8E6EU68</accession>
<dbReference type="Gene3D" id="1.25.10.10">
    <property type="entry name" value="Leucine-rich Repeat Variant"/>
    <property type="match status" value="1"/>
</dbReference>
<evidence type="ECO:0000313" key="2">
    <source>
        <dbReference type="Proteomes" id="UP000676194"/>
    </source>
</evidence>
<dbReference type="InterPro" id="IPR016024">
    <property type="entry name" value="ARM-type_fold"/>
</dbReference>
<dbReference type="AlphaFoldDB" id="A0A8E6EU68"/>
<name>A0A8E6EU68_9BACT</name>
<reference evidence="1" key="1">
    <citation type="submission" date="2021-05" db="EMBL/GenBank/DDBJ databases">
        <title>Complete genome sequence of the cellulolytic planctomycete Telmatocola sphagniphila SP2T and characterization of the first cellulase from planctomycetes.</title>
        <authorList>
            <person name="Rakitin A.L."/>
            <person name="Beletsky A.V."/>
            <person name="Naumoff D.G."/>
            <person name="Kulichevskaya I.S."/>
            <person name="Mardanov A.V."/>
            <person name="Ravin N.V."/>
            <person name="Dedysh S.N."/>
        </authorList>
    </citation>
    <scope>NUCLEOTIDE SEQUENCE</scope>
    <source>
        <strain evidence="1">SP2T</strain>
    </source>
</reference>
<proteinExistence type="predicted"/>
<dbReference type="EMBL" id="CP074694">
    <property type="protein sequence ID" value="QVL33334.1"/>
    <property type="molecule type" value="Genomic_DNA"/>
</dbReference>
<evidence type="ECO:0000313" key="1">
    <source>
        <dbReference type="EMBL" id="QVL33334.1"/>
    </source>
</evidence>
<organism evidence="1 2">
    <name type="scientific">Telmatocola sphagniphila</name>
    <dbReference type="NCBI Taxonomy" id="1123043"/>
    <lineage>
        <taxon>Bacteria</taxon>
        <taxon>Pseudomonadati</taxon>
        <taxon>Planctomycetota</taxon>
        <taxon>Planctomycetia</taxon>
        <taxon>Gemmatales</taxon>
        <taxon>Gemmataceae</taxon>
    </lineage>
</organism>
<dbReference type="Proteomes" id="UP000676194">
    <property type="component" value="Chromosome"/>
</dbReference>
<dbReference type="InterPro" id="IPR011989">
    <property type="entry name" value="ARM-like"/>
</dbReference>
<sequence>MANTTLTNLNNELATVLATGIDQADLSHLKEQVSAKVSEDLPENVVASLKSIHEADQDEIVWPILETIDQIHLAEVKNLFVNVPGELEEFEAGPSWSTPMLTQAVYALVPESRPFAKRVKPEEQITMLESTNNDGTITDLRLLQIYLQALSEKKTAPVYLAMLELALPAFGKDILPDLWPTLSPESRSFQIAYKLDMQAALTKLQEKSGGKKTDRGGPVIKAVEKLLDEGRNDYGEISPDSLPILKLGIKLAADAPFRRKIADTLAGMGDIAKSALPELIEAFERGGLTRDYQLIRPMMVLGKESKDVADALTRALEDRDASVRLMAAFNLGQMGAPAFSALNSLEDMVSNDTDVKVRDQATKTLNKLRARLEPPVAAE</sequence>
<dbReference type="KEGG" id="tsph:KIH39_05315"/>
<protein>
    <submittedName>
        <fullName evidence="1">HEAT repeat domain-containing protein</fullName>
    </submittedName>
</protein>